<dbReference type="InterPro" id="IPR011050">
    <property type="entry name" value="Pectin_lyase_fold/virulence"/>
</dbReference>
<protein>
    <recommendedName>
        <fullName evidence="1">Rhamnogalacturonase A/B/Epimerase-like pectate lyase domain-containing protein</fullName>
    </recommendedName>
</protein>
<sequence length="601" mass="66600">MEVHNVANISGFLNRIRTAIYGKDVRESIHDGIEAINKETEIATKLSNNIKIKQVALEKKYDDQISNMTNENPSISELVDFRTSGFTGMSYVTAGKRTDAIDERITDMSVSIKDFGADLTGETDSTVAIQQTIDYVYDRGGGVVYIPPGILRYTSIIVKIGVHIRGSLVSITDWNGRLGSNTSVTTLIPTDLNRPSIIMHGNSTINGVCWFYEGQKKELTSESDTFIQYPPTIQLGDASNKAIGNYIGNFIVIGAYDFISQYSFSNSVEKLFVEKGYGMFLNTFCTLKKCTDIPRFSKIHMNLNSALGWLTGNTVPYYSKIARNGVMFKVARVDDCVIEDCFAYGVKHFAHLYKEVGEDGNGGGITVIGSSCDVCHQAFRNDRGNLSFGVKVIGGFFTPVVNVDGSEKCLIYLSQNATYTRMQFSSFKCYGDVVSQVSNTSKTDHIVIFENGNAGNNVVNLFGDVQFNIGISKNENVLINNVVNFIGTDRDSSLSKLDRVTIRHLVMTGSRIDLTHGVDDIAWFKVNNEYAFGAVKDAYDPTFFTKAYFRPGTLTSLPTANANHRGKMIRLEGANGVEDRLFICKKKSDGTYHWKQLDAEQ</sequence>
<reference evidence="2 3" key="1">
    <citation type="submission" date="2016-10" db="EMBL/GenBank/DDBJ databases">
        <title>Comparative genomics of Bacillus thuringiensis reveals a path to pathogens against multiple invertebrate hosts.</title>
        <authorList>
            <person name="Zheng J."/>
            <person name="Gao Q."/>
            <person name="Liu H."/>
            <person name="Peng D."/>
            <person name="Ruan L."/>
            <person name="Sun M."/>
        </authorList>
    </citation>
    <scope>NUCLEOTIDE SEQUENCE [LARGE SCALE GENOMIC DNA]</scope>
    <source>
        <strain evidence="2">BGSC 4I4</strain>
    </source>
</reference>
<dbReference type="SUPFAM" id="SSF51126">
    <property type="entry name" value="Pectin lyase-like"/>
    <property type="match status" value="1"/>
</dbReference>
<dbReference type="InterPro" id="IPR024535">
    <property type="entry name" value="RHGA/B-epi-like_pectate_lyase"/>
</dbReference>
<accession>A0A9X6IIY3</accession>
<proteinExistence type="predicted"/>
<evidence type="ECO:0000313" key="3">
    <source>
        <dbReference type="Proteomes" id="UP000194882"/>
    </source>
</evidence>
<name>A0A9X6IIY3_BACTU</name>
<dbReference type="InterPro" id="IPR012334">
    <property type="entry name" value="Pectin_lyas_fold"/>
</dbReference>
<dbReference type="Gene3D" id="2.160.20.10">
    <property type="entry name" value="Single-stranded right-handed beta-helix, Pectin lyase-like"/>
    <property type="match status" value="1"/>
</dbReference>
<comment type="caution">
    <text evidence="2">The sequence shown here is derived from an EMBL/GenBank/DDBJ whole genome shotgun (WGS) entry which is preliminary data.</text>
</comment>
<gene>
    <name evidence="2" type="ORF">BK754_26100</name>
</gene>
<dbReference type="AlphaFoldDB" id="A0A9X6IIY3"/>
<dbReference type="EMBL" id="NFDT01000198">
    <property type="protein sequence ID" value="OTY87009.1"/>
    <property type="molecule type" value="Genomic_DNA"/>
</dbReference>
<feature type="domain" description="Rhamnogalacturonase A/B/Epimerase-like pectate lyase" evidence="1">
    <location>
        <begin position="110"/>
        <end position="168"/>
    </location>
</feature>
<dbReference type="Pfam" id="PF12708">
    <property type="entry name" value="Pect-lyase_RHGA_epim"/>
    <property type="match status" value="1"/>
</dbReference>
<dbReference type="Proteomes" id="UP000194882">
    <property type="component" value="Unassembled WGS sequence"/>
</dbReference>
<organism evidence="2 3">
    <name type="scientific">Bacillus thuringiensis serovar subtoxicus</name>
    <dbReference type="NCBI Taxonomy" id="475791"/>
    <lineage>
        <taxon>Bacteria</taxon>
        <taxon>Bacillati</taxon>
        <taxon>Bacillota</taxon>
        <taxon>Bacilli</taxon>
        <taxon>Bacillales</taxon>
        <taxon>Bacillaceae</taxon>
        <taxon>Bacillus</taxon>
        <taxon>Bacillus cereus group</taxon>
    </lineage>
</organism>
<evidence type="ECO:0000259" key="1">
    <source>
        <dbReference type="Pfam" id="PF12708"/>
    </source>
</evidence>
<evidence type="ECO:0000313" key="2">
    <source>
        <dbReference type="EMBL" id="OTY87009.1"/>
    </source>
</evidence>